<feature type="domain" description="Flagellar hook-associated protein 2 N-terminal" evidence="6">
    <location>
        <begin position="8"/>
        <end position="105"/>
    </location>
</feature>
<keyword evidence="8" id="KW-0966">Cell projection</keyword>
<dbReference type="InterPro" id="IPR003481">
    <property type="entry name" value="FliD_N"/>
</dbReference>
<keyword evidence="8" id="KW-0969">Cilium</keyword>
<dbReference type="Proteomes" id="UP001597318">
    <property type="component" value="Unassembled WGS sequence"/>
</dbReference>
<keyword evidence="3" id="KW-0175">Coiled coil</keyword>
<evidence type="ECO:0000256" key="1">
    <source>
        <dbReference type="ARBA" id="ARBA00009764"/>
    </source>
</evidence>
<proteinExistence type="inferred from homology"/>
<keyword evidence="4 5" id="KW-0975">Bacterial flagellum</keyword>
<evidence type="ECO:0000259" key="6">
    <source>
        <dbReference type="Pfam" id="PF02465"/>
    </source>
</evidence>
<dbReference type="PANTHER" id="PTHR30288:SF0">
    <property type="entry name" value="FLAGELLAR HOOK-ASSOCIATED PROTEIN 2"/>
    <property type="match status" value="1"/>
</dbReference>
<evidence type="ECO:0000313" key="9">
    <source>
        <dbReference type="Proteomes" id="UP001597318"/>
    </source>
</evidence>
<dbReference type="PANTHER" id="PTHR30288">
    <property type="entry name" value="FLAGELLAR CAP/ASSEMBLY PROTEIN FLID"/>
    <property type="match status" value="1"/>
</dbReference>
<keyword evidence="9" id="KW-1185">Reference proteome</keyword>
<dbReference type="Pfam" id="PF02465">
    <property type="entry name" value="FliD_N"/>
    <property type="match status" value="1"/>
</dbReference>
<organism evidence="8 9">
    <name type="scientific">Metabacillus endolithicus</name>
    <dbReference type="NCBI Taxonomy" id="1535204"/>
    <lineage>
        <taxon>Bacteria</taxon>
        <taxon>Bacillati</taxon>
        <taxon>Bacillota</taxon>
        <taxon>Bacilli</taxon>
        <taxon>Bacillales</taxon>
        <taxon>Bacillaceae</taxon>
        <taxon>Metabacillus</taxon>
    </lineage>
</organism>
<evidence type="ECO:0000256" key="3">
    <source>
        <dbReference type="ARBA" id="ARBA00023054"/>
    </source>
</evidence>
<evidence type="ECO:0000313" key="8">
    <source>
        <dbReference type="EMBL" id="MFD2214819.1"/>
    </source>
</evidence>
<name>A0ABW5C0U2_9BACI</name>
<comment type="subcellular location">
    <subcellularLocation>
        <location evidence="5">Secreted</location>
    </subcellularLocation>
    <subcellularLocation>
        <location evidence="5">Bacterial flagellum</location>
    </subcellularLocation>
</comment>
<dbReference type="EMBL" id="JBHUIK010000003">
    <property type="protein sequence ID" value="MFD2214819.1"/>
    <property type="molecule type" value="Genomic_DNA"/>
</dbReference>
<keyword evidence="8" id="KW-0282">Flagellum</keyword>
<dbReference type="InterPro" id="IPR010809">
    <property type="entry name" value="FliD_C"/>
</dbReference>
<keyword evidence="5" id="KW-0964">Secreted</keyword>
<dbReference type="Pfam" id="PF07195">
    <property type="entry name" value="FliD_C"/>
    <property type="match status" value="1"/>
</dbReference>
<comment type="function">
    <text evidence="5">Required for morphogenesis and for the elongation of the flagellar filament by facilitating polymerization of the flagellin monomers at the tip of growing filament. Forms a capping structure, which prevents flagellin subunits (transported through the central channel of the flagellum) from leaking out without polymerization at the distal end.</text>
</comment>
<evidence type="ECO:0000256" key="2">
    <source>
        <dbReference type="ARBA" id="ARBA00011255"/>
    </source>
</evidence>
<comment type="subunit">
    <text evidence="2 5">Homopentamer.</text>
</comment>
<reference evidence="9" key="1">
    <citation type="journal article" date="2019" name="Int. J. Syst. Evol. Microbiol.">
        <title>The Global Catalogue of Microorganisms (GCM) 10K type strain sequencing project: providing services to taxonomists for standard genome sequencing and annotation.</title>
        <authorList>
            <consortium name="The Broad Institute Genomics Platform"/>
            <consortium name="The Broad Institute Genome Sequencing Center for Infectious Disease"/>
            <person name="Wu L."/>
            <person name="Ma J."/>
        </authorList>
    </citation>
    <scope>NUCLEOTIDE SEQUENCE [LARGE SCALE GENOMIC DNA]</scope>
    <source>
        <strain evidence="9">CGMCC 1.15474</strain>
    </source>
</reference>
<evidence type="ECO:0000259" key="7">
    <source>
        <dbReference type="Pfam" id="PF07195"/>
    </source>
</evidence>
<feature type="domain" description="Flagellar hook-associated protein 2 C-terminal" evidence="7">
    <location>
        <begin position="400"/>
        <end position="663"/>
    </location>
</feature>
<evidence type="ECO:0000256" key="5">
    <source>
        <dbReference type="RuleBase" id="RU362066"/>
    </source>
</evidence>
<comment type="similarity">
    <text evidence="1 5">Belongs to the FliD family.</text>
</comment>
<accession>A0ABW5C0U2</accession>
<dbReference type="RefSeq" id="WP_247347029.1">
    <property type="nucleotide sequence ID" value="NZ_CP095550.1"/>
</dbReference>
<protein>
    <recommendedName>
        <fullName evidence="5">Flagellar hook-associated protein 2</fullName>
        <shortName evidence="5">HAP2</shortName>
    </recommendedName>
    <alternativeName>
        <fullName evidence="5">Flagellar cap protein</fullName>
    </alternativeName>
</protein>
<evidence type="ECO:0000256" key="4">
    <source>
        <dbReference type="ARBA" id="ARBA00023143"/>
    </source>
</evidence>
<comment type="caution">
    <text evidence="8">The sequence shown here is derived from an EMBL/GenBank/DDBJ whole genome shotgun (WGS) entry which is preliminary data.</text>
</comment>
<sequence>MRIGGLASGMDTDTIVSDLMKAERLPLDKLTKKKQQIEWQRDAYRDMNTLLLNFRNQTFDMKLSSNFRARTVTSSNESKVLAVAKSAADLSSFSISKIDQLATAATKVNAGAISKDPSTKIDPTKSLYSVKDSFLNSNFGWDTGSVESQTLVAGATNKLTLANGIKLQNITTNTSVKVDGKSYEVVTGDGVVPATGQVHVDEAGNLQFFDTIRSGATIKVDYVADKRVETFKPSSEFQQIQVARGPVSLDDSITVTINGNEYKNTDSNNKGNLIGADGSVFATITEDGKIDFVENKLAKDTEVTVSYEQRYFAFDLGAHTSKGEVNERFLIQGSESLNSVLSKISSSNAGVSAFYDSQTDRVTLTRKETGDFNETGDEIITSPGFLNNILRFGSGIESGGENAKFTINGLSTERSSNTFEMNGVTFTLKDKLSDTEPRISINVANDTSKVVENITKFVNSYNELIGKMQSSVNETKYKDYQPLTDAEREDLTDKQQEKWEEMAKSGLLRRDSLLTGLLSKMRTDFYTPVTNSSVDSKFKQLANIGITTTANYMEGGKLTIDEDTLRKAIEENPDSVEKLFTSSGTTSGEQGILTRLYDSLTNTMNNIKTKAGNSNSTNNTFTLGKNLNNIENSITRFEDRLKQVESRYWSQFTAMEKAIQNSNNQMSYLMQQFSTQ</sequence>
<dbReference type="InterPro" id="IPR040026">
    <property type="entry name" value="FliD"/>
</dbReference>
<gene>
    <name evidence="8" type="primary">fliD</name>
    <name evidence="8" type="ORF">ACFSKK_14105</name>
</gene>